<feature type="compositionally biased region" description="Basic and acidic residues" evidence="2">
    <location>
        <begin position="1"/>
        <end position="12"/>
    </location>
</feature>
<reference evidence="4 5" key="1">
    <citation type="submission" date="2011-02" db="EMBL/GenBank/DDBJ databases">
        <title>The Genome Sequence of Sphaeroforma arctica JP610.</title>
        <authorList>
            <consortium name="The Broad Institute Genome Sequencing Platform"/>
            <person name="Russ C."/>
            <person name="Cuomo C."/>
            <person name="Young S.K."/>
            <person name="Zeng Q."/>
            <person name="Gargeya S."/>
            <person name="Alvarado L."/>
            <person name="Berlin A."/>
            <person name="Chapman S.B."/>
            <person name="Chen Z."/>
            <person name="Freedman E."/>
            <person name="Gellesch M."/>
            <person name="Goldberg J."/>
            <person name="Griggs A."/>
            <person name="Gujja S."/>
            <person name="Heilman E."/>
            <person name="Heiman D."/>
            <person name="Howarth C."/>
            <person name="Mehta T."/>
            <person name="Neiman D."/>
            <person name="Pearson M."/>
            <person name="Roberts A."/>
            <person name="Saif S."/>
            <person name="Shea T."/>
            <person name="Shenoy N."/>
            <person name="Sisk P."/>
            <person name="Stolte C."/>
            <person name="Sykes S."/>
            <person name="White J."/>
            <person name="Yandava C."/>
            <person name="Burger G."/>
            <person name="Gray M.W."/>
            <person name="Holland P.W.H."/>
            <person name="King N."/>
            <person name="Lang F.B.F."/>
            <person name="Roger A.J."/>
            <person name="Ruiz-Trillo I."/>
            <person name="Haas B."/>
            <person name="Nusbaum C."/>
            <person name="Birren B."/>
        </authorList>
    </citation>
    <scope>NUCLEOTIDE SEQUENCE [LARGE SCALE GENOMIC DNA]</scope>
    <source>
        <strain evidence="4 5">JP610</strain>
    </source>
</reference>
<evidence type="ECO:0000256" key="2">
    <source>
        <dbReference type="SAM" id="MobiDB-lite"/>
    </source>
</evidence>
<evidence type="ECO:0000256" key="1">
    <source>
        <dbReference type="ARBA" id="ARBA00022737"/>
    </source>
</evidence>
<gene>
    <name evidence="4" type="ORF">SARC_12303</name>
</gene>
<dbReference type="AlphaFoldDB" id="A0A0L0FGJ8"/>
<dbReference type="GeneID" id="25912807"/>
<dbReference type="OrthoDB" id="10263706at2759"/>
<keyword evidence="1" id="KW-0677">Repeat</keyword>
<dbReference type="GO" id="GO:0016887">
    <property type="term" value="F:ATP hydrolysis activity"/>
    <property type="evidence" value="ECO:0007669"/>
    <property type="project" value="InterPro"/>
</dbReference>
<dbReference type="EMBL" id="KQ243806">
    <property type="protein sequence ID" value="KNC75163.1"/>
    <property type="molecule type" value="Genomic_DNA"/>
</dbReference>
<dbReference type="STRING" id="667725.A0A0L0FGJ8"/>
<name>A0A0L0FGJ8_9EUKA</name>
<dbReference type="SUPFAM" id="SSF52540">
    <property type="entry name" value="P-loop containing nucleoside triphosphate hydrolases"/>
    <property type="match status" value="1"/>
</dbReference>
<dbReference type="PANTHER" id="PTHR19211">
    <property type="entry name" value="ATP-BINDING TRANSPORT PROTEIN-RELATED"/>
    <property type="match status" value="1"/>
</dbReference>
<dbReference type="Pfam" id="PF00005">
    <property type="entry name" value="ABC_tran"/>
    <property type="match status" value="1"/>
</dbReference>
<accession>A0A0L0FGJ8</accession>
<dbReference type="Proteomes" id="UP000054560">
    <property type="component" value="Unassembled WGS sequence"/>
</dbReference>
<evidence type="ECO:0000313" key="5">
    <source>
        <dbReference type="Proteomes" id="UP000054560"/>
    </source>
</evidence>
<sequence length="164" mass="17992">MKDKLERDFKRDRSGKHAKTLDKRMDMMEKVDRPPEIRTFTIPLDAKIGSGNFKDHDIVLEHGVCGYMQPVGTDSPADANSGGNVLVRELDLGISFGERIVLLGGNGMGKSTSFKTITGTIPPLEGRVKIGEGVVSCGDYSLRETLRLFISIILKCSLCTVISY</sequence>
<dbReference type="GO" id="GO:0005524">
    <property type="term" value="F:ATP binding"/>
    <property type="evidence" value="ECO:0007669"/>
    <property type="project" value="InterPro"/>
</dbReference>
<keyword evidence="5" id="KW-1185">Reference proteome</keyword>
<evidence type="ECO:0000259" key="3">
    <source>
        <dbReference type="Pfam" id="PF00005"/>
    </source>
</evidence>
<dbReference type="RefSeq" id="XP_014149065.1">
    <property type="nucleotide sequence ID" value="XM_014293590.1"/>
</dbReference>
<proteinExistence type="predicted"/>
<dbReference type="InterPro" id="IPR027417">
    <property type="entry name" value="P-loop_NTPase"/>
</dbReference>
<organism evidence="4 5">
    <name type="scientific">Sphaeroforma arctica JP610</name>
    <dbReference type="NCBI Taxonomy" id="667725"/>
    <lineage>
        <taxon>Eukaryota</taxon>
        <taxon>Ichthyosporea</taxon>
        <taxon>Ichthyophonida</taxon>
        <taxon>Sphaeroforma</taxon>
    </lineage>
</organism>
<dbReference type="Gene3D" id="3.40.50.300">
    <property type="entry name" value="P-loop containing nucleotide triphosphate hydrolases"/>
    <property type="match status" value="1"/>
</dbReference>
<dbReference type="InterPro" id="IPR050611">
    <property type="entry name" value="ABCF"/>
</dbReference>
<dbReference type="PANTHER" id="PTHR19211:SF14">
    <property type="entry name" value="ATP-BINDING CASSETTE SUB-FAMILY F MEMBER 1"/>
    <property type="match status" value="1"/>
</dbReference>
<feature type="domain" description="ABC transporter" evidence="3">
    <location>
        <begin position="88"/>
        <end position="131"/>
    </location>
</feature>
<protein>
    <recommendedName>
        <fullName evidence="3">ABC transporter domain-containing protein</fullName>
    </recommendedName>
</protein>
<evidence type="ECO:0000313" key="4">
    <source>
        <dbReference type="EMBL" id="KNC75163.1"/>
    </source>
</evidence>
<feature type="region of interest" description="Disordered" evidence="2">
    <location>
        <begin position="1"/>
        <end position="21"/>
    </location>
</feature>
<dbReference type="InterPro" id="IPR003439">
    <property type="entry name" value="ABC_transporter-like_ATP-bd"/>
</dbReference>